<dbReference type="HOGENOM" id="CLU_2553615_0_0_7"/>
<dbReference type="Proteomes" id="UP000007032">
    <property type="component" value="Chromosome"/>
</dbReference>
<accession>C5ZVJ9</accession>
<name>C5ZVJ9_9HELI</name>
<protein>
    <submittedName>
        <fullName evidence="1">Uncharacterized protein</fullName>
    </submittedName>
</protein>
<dbReference type="EMBL" id="CM000776">
    <property type="protein sequence ID" value="EES88896.1"/>
    <property type="molecule type" value="Genomic_DNA"/>
</dbReference>
<proteinExistence type="predicted"/>
<dbReference type="OrthoDB" id="5325782at2"/>
<dbReference type="RefSeq" id="WP_006655988.1">
    <property type="nucleotide sequence ID" value="NZ_CM000776.2"/>
</dbReference>
<dbReference type="STRING" id="537970.HCAN_0175"/>
<evidence type="ECO:0000313" key="2">
    <source>
        <dbReference type="Proteomes" id="UP000007032"/>
    </source>
</evidence>
<reference evidence="1 2" key="1">
    <citation type="journal article" date="2009" name="J. Bacteriol.">
        <title>Genome sequence of the emerging pathogen Helicobacter canadensis.</title>
        <authorList>
            <person name="Loman N.J."/>
            <person name="Snyder L.A."/>
            <person name="Linton J.D."/>
            <person name="Langdon R."/>
            <person name="Lawson A.J."/>
            <person name="Weinstock G.M."/>
            <person name="Wren B.W."/>
            <person name="Pallen M.J."/>
        </authorList>
    </citation>
    <scope>NUCLEOTIDE SEQUENCE [LARGE SCALE GENOMIC DNA]</scope>
    <source>
        <strain evidence="1 2">MIT 98-5491</strain>
    </source>
</reference>
<dbReference type="AlphaFoldDB" id="C5ZVJ9"/>
<gene>
    <name evidence="1" type="ORF">HCAN_0175</name>
</gene>
<organism evidence="1 2">
    <name type="scientific">Helicobacter canadensis MIT 98-5491</name>
    <dbReference type="NCBI Taxonomy" id="537970"/>
    <lineage>
        <taxon>Bacteria</taxon>
        <taxon>Pseudomonadati</taxon>
        <taxon>Campylobacterota</taxon>
        <taxon>Epsilonproteobacteria</taxon>
        <taxon>Campylobacterales</taxon>
        <taxon>Helicobacteraceae</taxon>
        <taxon>Helicobacter</taxon>
    </lineage>
</organism>
<keyword evidence="2" id="KW-1185">Reference proteome</keyword>
<evidence type="ECO:0000313" key="1">
    <source>
        <dbReference type="EMBL" id="EES88896.1"/>
    </source>
</evidence>
<sequence>MKQKIKKLVYTIALDNQPNDESSIVISKINSPKKECKKHSMISISFCPNDKKDSDTRCEIIIPKKKVKELRKALKQAYKD</sequence>